<feature type="transmembrane region" description="Helical" evidence="1">
    <location>
        <begin position="66"/>
        <end position="86"/>
    </location>
</feature>
<organism evidence="2 3">
    <name type="scientific">Bradyrhizobium cosmicum</name>
    <dbReference type="NCBI Taxonomy" id="1404864"/>
    <lineage>
        <taxon>Bacteria</taxon>
        <taxon>Pseudomonadati</taxon>
        <taxon>Pseudomonadota</taxon>
        <taxon>Alphaproteobacteria</taxon>
        <taxon>Hyphomicrobiales</taxon>
        <taxon>Nitrobacteraceae</taxon>
        <taxon>Bradyrhizobium</taxon>
    </lineage>
</organism>
<feature type="transmembrane region" description="Helical" evidence="1">
    <location>
        <begin position="92"/>
        <end position="113"/>
    </location>
</feature>
<keyword evidence="1" id="KW-1133">Transmembrane helix</keyword>
<dbReference type="KEGG" id="brs:S23_56320"/>
<dbReference type="AlphaFoldDB" id="A0AAI8MHZ9"/>
<name>A0AAI8MHZ9_9BRAD</name>
<reference evidence="2 3" key="1">
    <citation type="journal article" date="2012" name="Microbes Environ.">
        <title>Complete genome sequence of Bradyrhizobium sp. S23321: insights into symbiosis evolution in soil oligotrophs.</title>
        <authorList>
            <person name="Okubo T."/>
            <person name="Tsukui T."/>
            <person name="Maita H."/>
            <person name="Okamoto S."/>
            <person name="Oshima K."/>
            <person name="Fujisawa T."/>
            <person name="Saito A."/>
            <person name="Futamata H."/>
            <person name="Hattori R."/>
            <person name="Shimomura Y."/>
            <person name="Haruta S."/>
            <person name="Morimoto S."/>
            <person name="Wang Y."/>
            <person name="Sakai Y."/>
            <person name="Hattori M."/>
            <person name="Aizawa S."/>
            <person name="Nagashima K.V.P."/>
            <person name="Masuda S."/>
            <person name="Hattori T."/>
            <person name="Yamashita A."/>
            <person name="Bao Z."/>
            <person name="Hayatsu M."/>
            <person name="Kajiya-Kanegae H."/>
            <person name="Yoshinaga I."/>
            <person name="Sakamoto K."/>
            <person name="Toyota K."/>
            <person name="Nakao M."/>
            <person name="Kohara M."/>
            <person name="Anda M."/>
            <person name="Niwa R."/>
            <person name="Jung-Hwan P."/>
            <person name="Sameshima-Saito R."/>
            <person name="Tokuda S."/>
            <person name="Yamamoto S."/>
            <person name="Yamamoto S."/>
            <person name="Yokoyama T."/>
            <person name="Akutsu T."/>
            <person name="Nakamura Y."/>
            <person name="Nakahira-Yanaka Y."/>
            <person name="Takada Hoshino Y."/>
            <person name="Hirakawa H."/>
            <person name="Mitsui H."/>
            <person name="Terasawa K."/>
            <person name="Itakura M."/>
            <person name="Sato S."/>
            <person name="Ikeda-Ohtsubo W."/>
            <person name="Sakakura N."/>
            <person name="Kaminuma E."/>
            <person name="Minamisawa K."/>
        </authorList>
    </citation>
    <scope>NUCLEOTIDE SEQUENCE [LARGE SCALE GENOMIC DNA]</scope>
    <source>
        <strain evidence="2 3">S23321</strain>
    </source>
</reference>
<keyword evidence="3" id="KW-1185">Reference proteome</keyword>
<dbReference type="Proteomes" id="UP000007886">
    <property type="component" value="Chromosome"/>
</dbReference>
<accession>A0AAI8MHZ9</accession>
<keyword evidence="1" id="KW-0812">Transmembrane</keyword>
<evidence type="ECO:0000256" key="1">
    <source>
        <dbReference type="SAM" id="Phobius"/>
    </source>
</evidence>
<feature type="transmembrane region" description="Helical" evidence="1">
    <location>
        <begin position="34"/>
        <end position="54"/>
    </location>
</feature>
<sequence length="148" mass="16015">MTTQTEFRLNDALSFTALQQINGLICWGMNPNRLIAAMGICLALIVYATLARLAGRPALFGHAETYWIVAIERFSAYGLLGFLLSFLLPGRFTLSCFLAISVSVVLGILQSLIPDHETIFEVCQKVVGGIIGAALAQAVLIFLPRSPS</sequence>
<evidence type="ECO:0008006" key="4">
    <source>
        <dbReference type="Google" id="ProtNLM"/>
    </source>
</evidence>
<gene>
    <name evidence="2" type="ORF">S23_56320</name>
</gene>
<evidence type="ECO:0000313" key="3">
    <source>
        <dbReference type="Proteomes" id="UP000007886"/>
    </source>
</evidence>
<dbReference type="EMBL" id="AP012279">
    <property type="protein sequence ID" value="BAL78824.1"/>
    <property type="molecule type" value="Genomic_DNA"/>
</dbReference>
<evidence type="ECO:0000313" key="2">
    <source>
        <dbReference type="EMBL" id="BAL78824.1"/>
    </source>
</evidence>
<protein>
    <recommendedName>
        <fullName evidence="4">VanZ family protein</fullName>
    </recommendedName>
</protein>
<proteinExistence type="predicted"/>
<feature type="transmembrane region" description="Helical" evidence="1">
    <location>
        <begin position="125"/>
        <end position="143"/>
    </location>
</feature>
<keyword evidence="1" id="KW-0472">Membrane</keyword>